<dbReference type="Proteomes" id="UP000682733">
    <property type="component" value="Unassembled WGS sequence"/>
</dbReference>
<evidence type="ECO:0000313" key="3">
    <source>
        <dbReference type="EMBL" id="CAF3872850.1"/>
    </source>
</evidence>
<evidence type="ECO:0000256" key="1">
    <source>
        <dbReference type="SAM" id="MobiDB-lite"/>
    </source>
</evidence>
<sequence>ELPDRKQLESELSDGFVTLSPTSTNALDRTVEVKNETHSPSHERLSSKVSFEYPPIQDSSDSTNDLINGFSSIKLHSKSVEKTSSLADIKPTFDTHTFVLKKKERRKVNNENSLNLGADDSMSELPDLFSKGSPLIPHAMSIEQPPPVIDDAQRKEVV</sequence>
<evidence type="ECO:0000313" key="2">
    <source>
        <dbReference type="EMBL" id="CAF1107707.1"/>
    </source>
</evidence>
<dbReference type="EMBL" id="CAJOBA010011958">
    <property type="protein sequence ID" value="CAF3872850.1"/>
    <property type="molecule type" value="Genomic_DNA"/>
</dbReference>
<evidence type="ECO:0000313" key="4">
    <source>
        <dbReference type="Proteomes" id="UP000682733"/>
    </source>
</evidence>
<dbReference type="Proteomes" id="UP000677228">
    <property type="component" value="Unassembled WGS sequence"/>
</dbReference>
<gene>
    <name evidence="2" type="ORF">OVA965_LOCUS19607</name>
    <name evidence="3" type="ORF">TMI583_LOCUS19708</name>
</gene>
<feature type="non-terminal residue" evidence="3">
    <location>
        <position position="1"/>
    </location>
</feature>
<comment type="caution">
    <text evidence="3">The sequence shown here is derived from an EMBL/GenBank/DDBJ whole genome shotgun (WGS) entry which is preliminary data.</text>
</comment>
<organism evidence="3 4">
    <name type="scientific">Didymodactylos carnosus</name>
    <dbReference type="NCBI Taxonomy" id="1234261"/>
    <lineage>
        <taxon>Eukaryota</taxon>
        <taxon>Metazoa</taxon>
        <taxon>Spiralia</taxon>
        <taxon>Gnathifera</taxon>
        <taxon>Rotifera</taxon>
        <taxon>Eurotatoria</taxon>
        <taxon>Bdelloidea</taxon>
        <taxon>Philodinida</taxon>
        <taxon>Philodinidae</taxon>
        <taxon>Didymodactylos</taxon>
    </lineage>
</organism>
<reference evidence="3" key="1">
    <citation type="submission" date="2021-02" db="EMBL/GenBank/DDBJ databases">
        <authorList>
            <person name="Nowell W R."/>
        </authorList>
    </citation>
    <scope>NUCLEOTIDE SEQUENCE</scope>
</reference>
<protein>
    <submittedName>
        <fullName evidence="3">Uncharacterized protein</fullName>
    </submittedName>
</protein>
<feature type="compositionally biased region" description="Basic and acidic residues" evidence="1">
    <location>
        <begin position="29"/>
        <end position="46"/>
    </location>
</feature>
<name>A0A8S2KZN3_9BILA</name>
<dbReference type="EMBL" id="CAJNOK010010157">
    <property type="protein sequence ID" value="CAF1107707.1"/>
    <property type="molecule type" value="Genomic_DNA"/>
</dbReference>
<dbReference type="AlphaFoldDB" id="A0A8S2KZN3"/>
<proteinExistence type="predicted"/>
<feature type="region of interest" description="Disordered" evidence="1">
    <location>
        <begin position="1"/>
        <end position="63"/>
    </location>
</feature>
<feature type="region of interest" description="Disordered" evidence="1">
    <location>
        <begin position="136"/>
        <end position="158"/>
    </location>
</feature>
<accession>A0A8S2KZN3</accession>